<evidence type="ECO:0008006" key="3">
    <source>
        <dbReference type="Google" id="ProtNLM"/>
    </source>
</evidence>
<dbReference type="GO" id="GO:0003830">
    <property type="term" value="F:beta-1,4-mannosylglycoprotein 4-beta-N-acetylglucosaminyltransferase activity"/>
    <property type="evidence" value="ECO:0007669"/>
    <property type="project" value="InterPro"/>
</dbReference>
<protein>
    <recommendedName>
        <fullName evidence="3">Glycosyl transferase family 17 protein</fullName>
    </recommendedName>
</protein>
<dbReference type="InterPro" id="IPR006813">
    <property type="entry name" value="Glyco_trans_17"/>
</dbReference>
<evidence type="ECO:0000313" key="1">
    <source>
        <dbReference type="EMBL" id="QIX01994.1"/>
    </source>
</evidence>
<keyword evidence="2" id="KW-1185">Reference proteome</keyword>
<dbReference type="GO" id="GO:0016020">
    <property type="term" value="C:membrane"/>
    <property type="evidence" value="ECO:0007669"/>
    <property type="project" value="InterPro"/>
</dbReference>
<name>A0A6H0Y4Q5_9PEZI</name>
<evidence type="ECO:0000313" key="2">
    <source>
        <dbReference type="Proteomes" id="UP000503462"/>
    </source>
</evidence>
<dbReference type="PANTHER" id="PTHR12224:SF0">
    <property type="entry name" value="BETA-1,4-MANNOSYL-GLYCOPROTEIN 4-BETA-N-ACETYLGLUCOSAMINYLTRANSFERASE"/>
    <property type="match status" value="1"/>
</dbReference>
<dbReference type="Proteomes" id="UP000503462">
    <property type="component" value="Chromosome 5"/>
</dbReference>
<gene>
    <name evidence="1" type="ORF">AMS68_007511</name>
</gene>
<dbReference type="PANTHER" id="PTHR12224">
    <property type="entry name" value="BETA-1,4-MANNOSYL-GLYCOPROTEIN BETA-1,4-N-ACETYLGLUCOSAMINYL-TRANSFERASE"/>
    <property type="match status" value="1"/>
</dbReference>
<reference evidence="1 2" key="1">
    <citation type="journal article" date="2016" name="Sci. Rep.">
        <title>Peltaster fructicola genome reveals evolution from an invasive phytopathogen to an ectophytic parasite.</title>
        <authorList>
            <person name="Xu C."/>
            <person name="Chen H."/>
            <person name="Gleason M.L."/>
            <person name="Xu J.R."/>
            <person name="Liu H."/>
            <person name="Zhang R."/>
            <person name="Sun G."/>
        </authorList>
    </citation>
    <scope>NUCLEOTIDE SEQUENCE [LARGE SCALE GENOMIC DNA]</scope>
    <source>
        <strain evidence="1 2">LNHT1506</strain>
    </source>
</reference>
<dbReference type="AlphaFoldDB" id="A0A6H0Y4Q5"/>
<proteinExistence type="predicted"/>
<dbReference type="OrthoDB" id="6474464at2759"/>
<dbReference type="GO" id="GO:0006044">
    <property type="term" value="P:N-acetylglucosamine metabolic process"/>
    <property type="evidence" value="ECO:0007669"/>
    <property type="project" value="TreeGrafter"/>
</dbReference>
<dbReference type="EMBL" id="CP051143">
    <property type="protein sequence ID" value="QIX01994.1"/>
    <property type="molecule type" value="Genomic_DNA"/>
</dbReference>
<sequence length="388" mass="45700">MARAPLRTRRRQQIILIASLITLLYTVWTITAHELHKDHHIPDNLLHHTPTFEAGDHVLLSPQEAQAACRASNFAAYRDHKKGRRKVYDLVLMSTELDWLEIRLQTLSPYVDYFVIVEAPTTFTSQSKPLYLKENWSRFSQFHHKIIHRIVHDPIVSDRIWDHEDWFRDSMLYEVFPGLIGTTQEAQIGDVLLVSDMDEIVRPGAMLILRYCHIPARLIMRTDMFYYSFQWRHHGPQWTHPDATLYKGVKKTLSPNALRQGLLDDGWLLFAAFRRWWDRATLWNAGWHCSSCFATIAEMRTKMHSFSHQSWNTAANRELSTMVDRVRHGLDLFDRDGQTYDRIDNNTDIPTYILEEYARNRRFRYMLDRDGLDAGFEDWQSSAAPAKR</sequence>
<accession>A0A6H0Y4Q5</accession>
<dbReference type="Pfam" id="PF04724">
    <property type="entry name" value="Glyco_transf_17"/>
    <property type="match status" value="1"/>
</dbReference>
<organism evidence="1 2">
    <name type="scientific">Peltaster fructicola</name>
    <dbReference type="NCBI Taxonomy" id="286661"/>
    <lineage>
        <taxon>Eukaryota</taxon>
        <taxon>Fungi</taxon>
        <taxon>Dikarya</taxon>
        <taxon>Ascomycota</taxon>
        <taxon>Pezizomycotina</taxon>
        <taxon>Dothideomycetes</taxon>
        <taxon>Dothideomycetes incertae sedis</taxon>
        <taxon>Peltaster</taxon>
    </lineage>
</organism>